<evidence type="ECO:0000313" key="1">
    <source>
        <dbReference type="EMBL" id="KAH3688791.1"/>
    </source>
</evidence>
<dbReference type="Proteomes" id="UP000774326">
    <property type="component" value="Unassembled WGS sequence"/>
</dbReference>
<reference evidence="1" key="2">
    <citation type="submission" date="2021-01" db="EMBL/GenBank/DDBJ databases">
        <authorList>
            <person name="Schikora-Tamarit M.A."/>
        </authorList>
    </citation>
    <scope>NUCLEOTIDE SEQUENCE</scope>
    <source>
        <strain evidence="1">CBS2887</strain>
    </source>
</reference>
<gene>
    <name evidence="1" type="ORF">WICPIJ_000235</name>
</gene>
<sequence length="100" mass="11006">MFKGLMEDLLAESNSLGLLLVSESMYSWMLFVDDNLEFTVFGLVLDAAAAATEEEELFLMVLSVPTMTSVFNPRKCLALFNLSTLMIGRGSLLCAPSEFP</sequence>
<dbReference type="EMBL" id="JAEUBG010000154">
    <property type="protein sequence ID" value="KAH3688791.1"/>
    <property type="molecule type" value="Genomic_DNA"/>
</dbReference>
<reference evidence="1" key="1">
    <citation type="journal article" date="2021" name="Open Biol.">
        <title>Shared evolutionary footprints suggest mitochondrial oxidative damage underlies multiple complex I losses in fungi.</title>
        <authorList>
            <person name="Schikora-Tamarit M.A."/>
            <person name="Marcet-Houben M."/>
            <person name="Nosek J."/>
            <person name="Gabaldon T."/>
        </authorList>
    </citation>
    <scope>NUCLEOTIDE SEQUENCE</scope>
    <source>
        <strain evidence="1">CBS2887</strain>
    </source>
</reference>
<protein>
    <submittedName>
        <fullName evidence="1">Uncharacterized protein</fullName>
    </submittedName>
</protein>
<comment type="caution">
    <text evidence="1">The sequence shown here is derived from an EMBL/GenBank/DDBJ whole genome shotgun (WGS) entry which is preliminary data.</text>
</comment>
<name>A0A9P8TT11_WICPI</name>
<keyword evidence="2" id="KW-1185">Reference proteome</keyword>
<proteinExistence type="predicted"/>
<organism evidence="1 2">
    <name type="scientific">Wickerhamomyces pijperi</name>
    <name type="common">Yeast</name>
    <name type="synonym">Pichia pijperi</name>
    <dbReference type="NCBI Taxonomy" id="599730"/>
    <lineage>
        <taxon>Eukaryota</taxon>
        <taxon>Fungi</taxon>
        <taxon>Dikarya</taxon>
        <taxon>Ascomycota</taxon>
        <taxon>Saccharomycotina</taxon>
        <taxon>Saccharomycetes</taxon>
        <taxon>Phaffomycetales</taxon>
        <taxon>Wickerhamomycetaceae</taxon>
        <taxon>Wickerhamomyces</taxon>
    </lineage>
</organism>
<dbReference type="AlphaFoldDB" id="A0A9P8TT11"/>
<accession>A0A9P8TT11</accession>
<evidence type="ECO:0000313" key="2">
    <source>
        <dbReference type="Proteomes" id="UP000774326"/>
    </source>
</evidence>